<dbReference type="GO" id="GO:0005737">
    <property type="term" value="C:cytoplasm"/>
    <property type="evidence" value="ECO:0007669"/>
    <property type="project" value="TreeGrafter"/>
</dbReference>
<feature type="active site" evidence="4">
    <location>
        <position position="212"/>
    </location>
</feature>
<evidence type="ECO:0000256" key="4">
    <source>
        <dbReference type="PROSITE-ProRule" id="PRU10007"/>
    </source>
</evidence>
<comment type="similarity">
    <text evidence="1 5">Belongs to the aldehyde dehydrogenase family.</text>
</comment>
<dbReference type="FunFam" id="3.40.605.10:FF:000004">
    <property type="entry name" value="Aldehyde dehydrogenase"/>
    <property type="match status" value="1"/>
</dbReference>
<keyword evidence="2 5" id="KW-0560">Oxidoreductase</keyword>
<dbReference type="CDD" id="cd07087">
    <property type="entry name" value="ALDH_F3-13-14_CALDH-like"/>
    <property type="match status" value="1"/>
</dbReference>
<gene>
    <name evidence="7" type="ORF">CNEB1095_LOCUS2993</name>
</gene>
<dbReference type="GO" id="GO:0006081">
    <property type="term" value="P:aldehyde metabolic process"/>
    <property type="evidence" value="ECO:0007669"/>
    <property type="project" value="InterPro"/>
</dbReference>
<evidence type="ECO:0000256" key="3">
    <source>
        <dbReference type="ARBA" id="ARBA00023027"/>
    </source>
</evidence>
<dbReference type="InterPro" id="IPR016163">
    <property type="entry name" value="Ald_DH_C"/>
</dbReference>
<evidence type="ECO:0000256" key="1">
    <source>
        <dbReference type="ARBA" id="ARBA00009986"/>
    </source>
</evidence>
<dbReference type="Gene3D" id="3.40.605.10">
    <property type="entry name" value="Aldehyde Dehydrogenase, Chain A, domain 1"/>
    <property type="match status" value="1"/>
</dbReference>
<dbReference type="PANTHER" id="PTHR43570">
    <property type="entry name" value="ALDEHYDE DEHYDROGENASE"/>
    <property type="match status" value="1"/>
</dbReference>
<dbReference type="AlphaFoldDB" id="A0A7S0SWJ1"/>
<organism evidence="7">
    <name type="scientific">Chromulina nebulosa</name>
    <dbReference type="NCBI Taxonomy" id="96789"/>
    <lineage>
        <taxon>Eukaryota</taxon>
        <taxon>Sar</taxon>
        <taxon>Stramenopiles</taxon>
        <taxon>Ochrophyta</taxon>
        <taxon>Chrysophyceae</taxon>
        <taxon>Chromulinales</taxon>
        <taxon>Chromulinaceae</taxon>
        <taxon>Chromulina</taxon>
    </lineage>
</organism>
<dbReference type="EMBL" id="HBFD01004574">
    <property type="protein sequence ID" value="CAD8718773.1"/>
    <property type="molecule type" value="Transcribed_RNA"/>
</dbReference>
<evidence type="ECO:0000256" key="5">
    <source>
        <dbReference type="RuleBase" id="RU003345"/>
    </source>
</evidence>
<keyword evidence="3" id="KW-0520">NAD</keyword>
<evidence type="ECO:0000313" key="7">
    <source>
        <dbReference type="EMBL" id="CAD8718773.1"/>
    </source>
</evidence>
<accession>A0A7S0SWJ1</accession>
<dbReference type="Pfam" id="PF00171">
    <property type="entry name" value="Aldedh"/>
    <property type="match status" value="1"/>
</dbReference>
<evidence type="ECO:0000259" key="6">
    <source>
        <dbReference type="Pfam" id="PF00171"/>
    </source>
</evidence>
<name>A0A7S0SWJ1_9STRA</name>
<dbReference type="Gene3D" id="3.40.309.10">
    <property type="entry name" value="Aldehyde Dehydrogenase, Chain A, domain 2"/>
    <property type="match status" value="1"/>
</dbReference>
<dbReference type="GO" id="GO:0004029">
    <property type="term" value="F:aldehyde dehydrogenase (NAD+) activity"/>
    <property type="evidence" value="ECO:0007669"/>
    <property type="project" value="TreeGrafter"/>
</dbReference>
<sequence length="395" mass="44234">MEENDILTKVESVRKVFNSGKSKSYEFRIKNIKGLKKFLKEKENEILVALTSDLGRAKLENQALEIMASNAELDCYLKNLKSWMQPVYVSTPAVFAPSTSYYINEPYGVALIIGPFNYPVNLFIVPLAAAISAGNVAIIKPSELCPACEALFAKYLPQYIDNECYKIVCGAIKTTQILLSQKWDKIFFTGSTRVGKIVMKAAAENLTSVSLELGGKSPVIIDESITDIDLVTRRILWGKSINAGQTCIAPDYVLCHSKHYDNFIEAAKKTITKFYGEDPEKSPDFGRIVSTAHAERIGNLIKANTDKVVVGGVVDIPNRYISPTILKDVELDSVIMQEEIFGPVLPVIKVDDINSIIDIINRNEKPLALYIFSKNQKMIDKYLSYIFIFCRLFRL</sequence>
<dbReference type="InterPro" id="IPR015590">
    <property type="entry name" value="Aldehyde_DH_dom"/>
</dbReference>
<proteinExistence type="inferred from homology"/>
<dbReference type="InterPro" id="IPR016162">
    <property type="entry name" value="Ald_DH_N"/>
</dbReference>
<dbReference type="InterPro" id="IPR016161">
    <property type="entry name" value="Ald_DH/histidinol_DH"/>
</dbReference>
<dbReference type="PROSITE" id="PS00687">
    <property type="entry name" value="ALDEHYDE_DEHYDR_GLU"/>
    <property type="match status" value="1"/>
</dbReference>
<dbReference type="FunFam" id="3.40.309.10:FF:000003">
    <property type="entry name" value="Aldehyde dehydrogenase"/>
    <property type="match status" value="1"/>
</dbReference>
<dbReference type="SUPFAM" id="SSF53720">
    <property type="entry name" value="ALDH-like"/>
    <property type="match status" value="1"/>
</dbReference>
<feature type="domain" description="Aldehyde dehydrogenase" evidence="6">
    <location>
        <begin position="3"/>
        <end position="383"/>
    </location>
</feature>
<reference evidence="7" key="1">
    <citation type="submission" date="2021-01" db="EMBL/GenBank/DDBJ databases">
        <authorList>
            <person name="Corre E."/>
            <person name="Pelletier E."/>
            <person name="Niang G."/>
            <person name="Scheremetjew M."/>
            <person name="Finn R."/>
            <person name="Kale V."/>
            <person name="Holt S."/>
            <person name="Cochrane G."/>
            <person name="Meng A."/>
            <person name="Brown T."/>
            <person name="Cohen L."/>
        </authorList>
    </citation>
    <scope>NUCLEOTIDE SEQUENCE</scope>
    <source>
        <strain evidence="7">UTEXLB2642</strain>
    </source>
</reference>
<protein>
    <recommendedName>
        <fullName evidence="6">Aldehyde dehydrogenase domain-containing protein</fullName>
    </recommendedName>
</protein>
<evidence type="ECO:0000256" key="2">
    <source>
        <dbReference type="ARBA" id="ARBA00023002"/>
    </source>
</evidence>
<dbReference type="PANTHER" id="PTHR43570:SF16">
    <property type="entry name" value="ALDEHYDE DEHYDROGENASE TYPE III, ISOFORM Q"/>
    <property type="match status" value="1"/>
</dbReference>
<dbReference type="InterPro" id="IPR012394">
    <property type="entry name" value="Aldehyde_DH_NAD(P)"/>
</dbReference>
<dbReference type="InterPro" id="IPR029510">
    <property type="entry name" value="Ald_DH_CS_GLU"/>
</dbReference>